<organism evidence="12 13">
    <name type="scientific">Diplocarpon rosae</name>
    <dbReference type="NCBI Taxonomy" id="946125"/>
    <lineage>
        <taxon>Eukaryota</taxon>
        <taxon>Fungi</taxon>
        <taxon>Dikarya</taxon>
        <taxon>Ascomycota</taxon>
        <taxon>Pezizomycotina</taxon>
        <taxon>Leotiomycetes</taxon>
        <taxon>Helotiales</taxon>
        <taxon>Drepanopezizaceae</taxon>
        <taxon>Diplocarpon</taxon>
    </lineage>
</organism>
<evidence type="ECO:0000256" key="1">
    <source>
        <dbReference type="ARBA" id="ARBA00004123"/>
    </source>
</evidence>
<feature type="coiled-coil region" evidence="10">
    <location>
        <begin position="24"/>
        <end position="58"/>
    </location>
</feature>
<dbReference type="Pfam" id="PF09340">
    <property type="entry name" value="NuA4"/>
    <property type="match status" value="1"/>
</dbReference>
<dbReference type="GO" id="GO:0006325">
    <property type="term" value="P:chromatin organization"/>
    <property type="evidence" value="ECO:0007669"/>
    <property type="project" value="UniProtKB-KW"/>
</dbReference>
<comment type="subcellular location">
    <subcellularLocation>
        <location evidence="1 9">Nucleus</location>
    </subcellularLocation>
</comment>
<protein>
    <recommendedName>
        <fullName evidence="3 9">Chromatin modification-related protein EAF6</fullName>
    </recommendedName>
</protein>
<sequence>MAEAPKPSAPVPLASDSTRGSPYYDQTRAHLKVLLNKRQVLEEKLRKQEEAIYRKESEYLEDTPHGNIITGFEAYTKGGGVMPGQRRRAPVRAEDRIFSGSSETSIDTAQSTPVATAAPTPISTSFIKGEAGSNTATPTSSTSANRNGVGVKKNKKSLGGNDDSDTDTKDVKKIRTNFGAVGRKVAA</sequence>
<dbReference type="Proteomes" id="UP001285354">
    <property type="component" value="Unassembled WGS sequence"/>
</dbReference>
<dbReference type="AlphaFoldDB" id="A0AAD9T4B8"/>
<dbReference type="GO" id="GO:0006281">
    <property type="term" value="P:DNA repair"/>
    <property type="evidence" value="ECO:0007669"/>
    <property type="project" value="UniProtKB-UniRule"/>
</dbReference>
<name>A0AAD9T4B8_9HELO</name>
<evidence type="ECO:0000256" key="2">
    <source>
        <dbReference type="ARBA" id="ARBA00010916"/>
    </source>
</evidence>
<evidence type="ECO:0000256" key="4">
    <source>
        <dbReference type="ARBA" id="ARBA00022853"/>
    </source>
</evidence>
<dbReference type="InterPro" id="IPR015418">
    <property type="entry name" value="Eaf6"/>
</dbReference>
<feature type="compositionally biased region" description="Polar residues" evidence="11">
    <location>
        <begin position="99"/>
        <end position="114"/>
    </location>
</feature>
<keyword evidence="9" id="KW-0234">DNA repair</keyword>
<dbReference type="PANTHER" id="PTHR13476">
    <property type="entry name" value="CHROMATIN MODIFICATION-RELATED PROTEIN MEAF6"/>
    <property type="match status" value="1"/>
</dbReference>
<dbReference type="GO" id="GO:0005634">
    <property type="term" value="C:nucleus"/>
    <property type="evidence" value="ECO:0007669"/>
    <property type="project" value="UniProtKB-SubCell"/>
</dbReference>
<comment type="function">
    <text evidence="9">Component of the NuA4 histone acetyltransferase complex which is involved in transcriptional activation of selected genes principally by acetylation of nucleosomal histone H4 and H2A. The NuA4 complex is also involved in DNA repair.</text>
</comment>
<keyword evidence="8 9" id="KW-0539">Nucleus</keyword>
<evidence type="ECO:0000256" key="11">
    <source>
        <dbReference type="SAM" id="MobiDB-lite"/>
    </source>
</evidence>
<comment type="similarity">
    <text evidence="2 9">Belongs to the EAF6 family.</text>
</comment>
<gene>
    <name evidence="12" type="ORF">QTJ16_002990</name>
</gene>
<dbReference type="EMBL" id="JAUBYV010000003">
    <property type="protein sequence ID" value="KAK2628344.1"/>
    <property type="molecule type" value="Genomic_DNA"/>
</dbReference>
<feature type="compositionally biased region" description="Low complexity" evidence="11">
    <location>
        <begin position="133"/>
        <end position="161"/>
    </location>
</feature>
<keyword evidence="6 10" id="KW-0175">Coiled coil</keyword>
<feature type="region of interest" description="Disordered" evidence="11">
    <location>
        <begin position="1"/>
        <end position="23"/>
    </location>
</feature>
<evidence type="ECO:0000313" key="12">
    <source>
        <dbReference type="EMBL" id="KAK2628344.1"/>
    </source>
</evidence>
<keyword evidence="13" id="KW-1185">Reference proteome</keyword>
<evidence type="ECO:0000256" key="3">
    <source>
        <dbReference type="ARBA" id="ARBA00018504"/>
    </source>
</evidence>
<proteinExistence type="inferred from homology"/>
<evidence type="ECO:0000256" key="8">
    <source>
        <dbReference type="ARBA" id="ARBA00023242"/>
    </source>
</evidence>
<evidence type="ECO:0000256" key="6">
    <source>
        <dbReference type="ARBA" id="ARBA00023054"/>
    </source>
</evidence>
<dbReference type="GO" id="GO:0035267">
    <property type="term" value="C:NuA4 histone acetyltransferase complex"/>
    <property type="evidence" value="ECO:0007669"/>
    <property type="project" value="UniProtKB-UniRule"/>
</dbReference>
<evidence type="ECO:0000256" key="5">
    <source>
        <dbReference type="ARBA" id="ARBA00023015"/>
    </source>
</evidence>
<evidence type="ECO:0000256" key="7">
    <source>
        <dbReference type="ARBA" id="ARBA00023163"/>
    </source>
</evidence>
<accession>A0AAD9T4B8</accession>
<keyword evidence="4 9" id="KW-0156">Chromatin regulator</keyword>
<reference evidence="12" key="1">
    <citation type="submission" date="2023-06" db="EMBL/GenBank/DDBJ databases">
        <title>Draft genome of Marssonina rosae.</title>
        <authorList>
            <person name="Cheng Q."/>
        </authorList>
    </citation>
    <scope>NUCLEOTIDE SEQUENCE</scope>
    <source>
        <strain evidence="12">R4</strain>
    </source>
</reference>
<evidence type="ECO:0000313" key="13">
    <source>
        <dbReference type="Proteomes" id="UP001285354"/>
    </source>
</evidence>
<comment type="subunit">
    <text evidence="9">Component of the NuA4 histone acetyltransferase complex.</text>
</comment>
<evidence type="ECO:0000256" key="10">
    <source>
        <dbReference type="SAM" id="Coils"/>
    </source>
</evidence>
<keyword evidence="5 9" id="KW-0805">Transcription regulation</keyword>
<feature type="region of interest" description="Disordered" evidence="11">
    <location>
        <begin position="79"/>
        <end position="187"/>
    </location>
</feature>
<comment type="caution">
    <text evidence="12">The sequence shown here is derived from an EMBL/GenBank/DDBJ whole genome shotgun (WGS) entry which is preliminary data.</text>
</comment>
<keyword evidence="7 9" id="KW-0804">Transcription</keyword>
<keyword evidence="9" id="KW-0227">DNA damage</keyword>
<evidence type="ECO:0000256" key="9">
    <source>
        <dbReference type="RuleBase" id="RU368022"/>
    </source>
</evidence>